<protein>
    <submittedName>
        <fullName evidence="3">Glucose 1-dehydrogenase</fullName>
        <ecNumber evidence="3">1.1.1.47</ecNumber>
    </submittedName>
</protein>
<dbReference type="PRINTS" id="PR00080">
    <property type="entry name" value="SDRFAMILY"/>
</dbReference>
<keyword evidence="2 3" id="KW-0560">Oxidoreductase</keyword>
<dbReference type="KEGG" id="ngf:FRF71_10150"/>
<dbReference type="InterPro" id="IPR002347">
    <property type="entry name" value="SDR_fam"/>
</dbReference>
<evidence type="ECO:0000256" key="1">
    <source>
        <dbReference type="ARBA" id="ARBA00006484"/>
    </source>
</evidence>
<dbReference type="InterPro" id="IPR036291">
    <property type="entry name" value="NAD(P)-bd_dom_sf"/>
</dbReference>
<keyword evidence="4" id="KW-1185">Reference proteome</keyword>
<evidence type="ECO:0000313" key="3">
    <source>
        <dbReference type="EMBL" id="QEA16463.1"/>
    </source>
</evidence>
<accession>A0A5B8S4Z2</accession>
<name>A0A5B8S4Z2_9SPHN</name>
<dbReference type="GO" id="GO:0047936">
    <property type="term" value="F:glucose 1-dehydrogenase [NAD(P)+] activity"/>
    <property type="evidence" value="ECO:0007669"/>
    <property type="project" value="UniProtKB-EC"/>
</dbReference>
<dbReference type="PANTHER" id="PTHR43477">
    <property type="entry name" value="DIHYDROANTICAPSIN 7-DEHYDROGENASE"/>
    <property type="match status" value="1"/>
</dbReference>
<reference evidence="3 4" key="1">
    <citation type="journal article" date="2013" name="J. Microbiol. Biotechnol.">
        <title>Novosphingobium ginsenosidimutans sp. nov., with the ability to convert ginsenoside.</title>
        <authorList>
            <person name="Kim J.K."/>
            <person name="He D."/>
            <person name="Liu Q.M."/>
            <person name="Park H.Y."/>
            <person name="Jung M.S."/>
            <person name="Yoon M.H."/>
            <person name="Kim S.C."/>
            <person name="Im W.T."/>
        </authorList>
    </citation>
    <scope>NUCLEOTIDE SEQUENCE [LARGE SCALE GENOMIC DNA]</scope>
    <source>
        <strain evidence="3 4">FW-6</strain>
    </source>
</reference>
<dbReference type="FunFam" id="3.40.50.720:FF:000084">
    <property type="entry name" value="Short-chain dehydrogenase reductase"/>
    <property type="match status" value="1"/>
</dbReference>
<dbReference type="PRINTS" id="PR00081">
    <property type="entry name" value="GDHRDH"/>
</dbReference>
<dbReference type="EC" id="1.1.1.47" evidence="3"/>
<comment type="similarity">
    <text evidence="1">Belongs to the short-chain dehydrogenases/reductases (SDR) family.</text>
</comment>
<dbReference type="EMBL" id="CP042345">
    <property type="protein sequence ID" value="QEA16463.1"/>
    <property type="molecule type" value="Genomic_DNA"/>
</dbReference>
<dbReference type="Pfam" id="PF13561">
    <property type="entry name" value="adh_short_C2"/>
    <property type="match status" value="1"/>
</dbReference>
<dbReference type="AlphaFoldDB" id="A0A5B8S4Z2"/>
<dbReference type="NCBIfam" id="NF005559">
    <property type="entry name" value="PRK07231.1"/>
    <property type="match status" value="1"/>
</dbReference>
<evidence type="ECO:0000313" key="4">
    <source>
        <dbReference type="Proteomes" id="UP000321172"/>
    </source>
</evidence>
<dbReference type="RefSeq" id="WP_147090543.1">
    <property type="nucleotide sequence ID" value="NZ_BAABJD010000005.1"/>
</dbReference>
<dbReference type="Proteomes" id="UP000321172">
    <property type="component" value="Chromosome"/>
</dbReference>
<dbReference type="InterPro" id="IPR051122">
    <property type="entry name" value="SDR_DHRS6-like"/>
</dbReference>
<dbReference type="PANTHER" id="PTHR43477:SF1">
    <property type="entry name" value="DIHYDROANTICAPSIN 7-DEHYDROGENASE"/>
    <property type="match status" value="1"/>
</dbReference>
<evidence type="ECO:0000256" key="2">
    <source>
        <dbReference type="ARBA" id="ARBA00023002"/>
    </source>
</evidence>
<proteinExistence type="inferred from homology"/>
<organism evidence="3 4">
    <name type="scientific">Novosphingobium ginsenosidimutans</name>
    <dbReference type="NCBI Taxonomy" id="1176536"/>
    <lineage>
        <taxon>Bacteria</taxon>
        <taxon>Pseudomonadati</taxon>
        <taxon>Pseudomonadota</taxon>
        <taxon>Alphaproteobacteria</taxon>
        <taxon>Sphingomonadales</taxon>
        <taxon>Sphingomonadaceae</taxon>
        <taxon>Novosphingobium</taxon>
    </lineage>
</organism>
<dbReference type="InterPro" id="IPR020904">
    <property type="entry name" value="Sc_DH/Rdtase_CS"/>
</dbReference>
<dbReference type="Gene3D" id="3.40.50.720">
    <property type="entry name" value="NAD(P)-binding Rossmann-like Domain"/>
    <property type="match status" value="1"/>
</dbReference>
<dbReference type="SUPFAM" id="SSF51735">
    <property type="entry name" value="NAD(P)-binding Rossmann-fold domains"/>
    <property type="match status" value="1"/>
</dbReference>
<dbReference type="OrthoDB" id="5457012at2"/>
<sequence length="248" mass="25830">MRLQGKRALITGGSSGLGNAMVRRFVAEGATVIIADIDDTGGHALAAELGQQASFVHLDVAQEAEWQRALGNAASIDVLINNAGITTYGSIEDVTLEQFRHELDIDVIGVFLGCKYAVANMKAHGRGGSIINMSSLAGLRANGSLAAYNAAKAAVTLLTKSVAMHCATSGYDIRCNSIHPGVIHTPILDKVLAQVPNPDEVYAGWVGTHPIGRIGKPEEIAAMAVYLASDEAGFTTGAEFKVDGGSSI</sequence>
<gene>
    <name evidence="3" type="ORF">FRF71_10150</name>
</gene>
<dbReference type="PROSITE" id="PS00061">
    <property type="entry name" value="ADH_SHORT"/>
    <property type="match status" value="1"/>
</dbReference>